<dbReference type="Proteomes" id="UP000680750">
    <property type="component" value="Chromosome"/>
</dbReference>
<dbReference type="RefSeq" id="WP_030447301.1">
    <property type="nucleotide sequence ID" value="NZ_AP023354.1"/>
</dbReference>
<dbReference type="KEGG" id="aser:Asera_46520"/>
<dbReference type="Gene3D" id="3.40.1410.10">
    <property type="entry name" value="Chorismate lyase-like"/>
    <property type="match status" value="1"/>
</dbReference>
<dbReference type="CDD" id="cd07377">
    <property type="entry name" value="WHTH_GntR"/>
    <property type="match status" value="1"/>
</dbReference>
<accession>A0A810L4Y2</accession>
<dbReference type="Pfam" id="PF07702">
    <property type="entry name" value="UTRA"/>
    <property type="match status" value="1"/>
</dbReference>
<dbReference type="InterPro" id="IPR028978">
    <property type="entry name" value="Chorismate_lyase_/UTRA_dom_sf"/>
</dbReference>
<dbReference type="InterPro" id="IPR050679">
    <property type="entry name" value="Bact_HTH_transcr_reg"/>
</dbReference>
<evidence type="ECO:0000313" key="6">
    <source>
        <dbReference type="Proteomes" id="UP000680750"/>
    </source>
</evidence>
<reference evidence="5" key="1">
    <citation type="submission" date="2020-08" db="EMBL/GenBank/DDBJ databases">
        <title>Whole genome shotgun sequence of Actinocatenispora sera NBRC 101916.</title>
        <authorList>
            <person name="Komaki H."/>
            <person name="Tamura T."/>
        </authorList>
    </citation>
    <scope>NUCLEOTIDE SEQUENCE</scope>
    <source>
        <strain evidence="5">NBRC 101916</strain>
    </source>
</reference>
<dbReference type="SMART" id="SM00866">
    <property type="entry name" value="UTRA"/>
    <property type="match status" value="1"/>
</dbReference>
<dbReference type="PRINTS" id="PR00035">
    <property type="entry name" value="HTHGNTR"/>
</dbReference>
<dbReference type="AlphaFoldDB" id="A0A810L4Y2"/>
<dbReference type="SMART" id="SM00345">
    <property type="entry name" value="HTH_GNTR"/>
    <property type="match status" value="1"/>
</dbReference>
<dbReference type="GO" id="GO:0003700">
    <property type="term" value="F:DNA-binding transcription factor activity"/>
    <property type="evidence" value="ECO:0007669"/>
    <property type="project" value="InterPro"/>
</dbReference>
<keyword evidence="6" id="KW-1185">Reference proteome</keyword>
<evidence type="ECO:0000259" key="4">
    <source>
        <dbReference type="PROSITE" id="PS50949"/>
    </source>
</evidence>
<dbReference type="OrthoDB" id="7363114at2"/>
<protein>
    <submittedName>
        <fullName evidence="5">GntR family transcriptional regulator</fullName>
    </submittedName>
</protein>
<feature type="domain" description="HTH gntR-type" evidence="4">
    <location>
        <begin position="21"/>
        <end position="88"/>
    </location>
</feature>
<gene>
    <name evidence="5" type="ORF">Asera_46520</name>
</gene>
<dbReference type="GO" id="GO:0045892">
    <property type="term" value="P:negative regulation of DNA-templated transcription"/>
    <property type="evidence" value="ECO:0007669"/>
    <property type="project" value="TreeGrafter"/>
</dbReference>
<keyword evidence="3" id="KW-0804">Transcription</keyword>
<dbReference type="Pfam" id="PF00392">
    <property type="entry name" value="GntR"/>
    <property type="match status" value="1"/>
</dbReference>
<keyword evidence="2" id="KW-0238">DNA-binding</keyword>
<evidence type="ECO:0000313" key="5">
    <source>
        <dbReference type="EMBL" id="BCJ30544.1"/>
    </source>
</evidence>
<dbReference type="InterPro" id="IPR011663">
    <property type="entry name" value="UTRA"/>
</dbReference>
<sequence>MPRTRHDTFPAIPLPEAFDSERAKGDQLREILEAMVATEPPGTLLPSERSIAQRFHVARMTVRQAINELAARGLVRRAMGTGTFVAEPRVSHSTTAGSFSDDMRQRGLTPGARVISVREQPATVLVAERLRIAEGDPVVTLNRLRSADGVPMAVEQTRLPGARFPGLAALVTDDVSLYGVLADRWAVRVRTATHRVSAIVLAETDAALLDVPTGLPSFLIERTAYDEAGLVIEWGRSRYRGDRYDVVFDTTPD</sequence>
<keyword evidence="1" id="KW-0805">Transcription regulation</keyword>
<name>A0A810L4Y2_9ACTN</name>
<evidence type="ECO:0000256" key="3">
    <source>
        <dbReference type="ARBA" id="ARBA00023163"/>
    </source>
</evidence>
<evidence type="ECO:0000256" key="1">
    <source>
        <dbReference type="ARBA" id="ARBA00023015"/>
    </source>
</evidence>
<dbReference type="InterPro" id="IPR000524">
    <property type="entry name" value="Tscrpt_reg_HTH_GntR"/>
</dbReference>
<dbReference type="EMBL" id="AP023354">
    <property type="protein sequence ID" value="BCJ30544.1"/>
    <property type="molecule type" value="Genomic_DNA"/>
</dbReference>
<dbReference type="SUPFAM" id="SSF46785">
    <property type="entry name" value="Winged helix' DNA-binding domain"/>
    <property type="match status" value="1"/>
</dbReference>
<proteinExistence type="predicted"/>
<dbReference type="SUPFAM" id="SSF64288">
    <property type="entry name" value="Chorismate lyase-like"/>
    <property type="match status" value="1"/>
</dbReference>
<dbReference type="GO" id="GO:0003677">
    <property type="term" value="F:DNA binding"/>
    <property type="evidence" value="ECO:0007669"/>
    <property type="project" value="UniProtKB-KW"/>
</dbReference>
<dbReference type="InterPro" id="IPR036390">
    <property type="entry name" value="WH_DNA-bd_sf"/>
</dbReference>
<dbReference type="Gene3D" id="1.10.10.10">
    <property type="entry name" value="Winged helix-like DNA-binding domain superfamily/Winged helix DNA-binding domain"/>
    <property type="match status" value="1"/>
</dbReference>
<organism evidence="5 6">
    <name type="scientific">Actinocatenispora sera</name>
    <dbReference type="NCBI Taxonomy" id="390989"/>
    <lineage>
        <taxon>Bacteria</taxon>
        <taxon>Bacillati</taxon>
        <taxon>Actinomycetota</taxon>
        <taxon>Actinomycetes</taxon>
        <taxon>Micromonosporales</taxon>
        <taxon>Micromonosporaceae</taxon>
        <taxon>Actinocatenispora</taxon>
    </lineage>
</organism>
<evidence type="ECO:0000256" key="2">
    <source>
        <dbReference type="ARBA" id="ARBA00023125"/>
    </source>
</evidence>
<dbReference type="PANTHER" id="PTHR44846">
    <property type="entry name" value="MANNOSYL-D-GLYCERATE TRANSPORT/METABOLISM SYSTEM REPRESSOR MNGR-RELATED"/>
    <property type="match status" value="1"/>
</dbReference>
<dbReference type="PROSITE" id="PS50949">
    <property type="entry name" value="HTH_GNTR"/>
    <property type="match status" value="1"/>
</dbReference>
<dbReference type="PANTHER" id="PTHR44846:SF1">
    <property type="entry name" value="MANNOSYL-D-GLYCERATE TRANSPORT_METABOLISM SYSTEM REPRESSOR MNGR-RELATED"/>
    <property type="match status" value="1"/>
</dbReference>
<dbReference type="InterPro" id="IPR036388">
    <property type="entry name" value="WH-like_DNA-bd_sf"/>
</dbReference>